<dbReference type="AlphaFoldDB" id="A0A4S8N009"/>
<dbReference type="InterPro" id="IPR000719">
    <property type="entry name" value="Prot_kinase_dom"/>
</dbReference>
<comment type="caution">
    <text evidence="4">The sequence shown here is derived from an EMBL/GenBank/DDBJ whole genome shotgun (WGS) entry which is preliminary data.</text>
</comment>
<feature type="region of interest" description="Disordered" evidence="1">
    <location>
        <begin position="192"/>
        <end position="226"/>
    </location>
</feature>
<evidence type="ECO:0000256" key="2">
    <source>
        <dbReference type="SAM" id="Phobius"/>
    </source>
</evidence>
<evidence type="ECO:0000256" key="1">
    <source>
        <dbReference type="SAM" id="MobiDB-lite"/>
    </source>
</evidence>
<feature type="domain" description="Protein kinase" evidence="3">
    <location>
        <begin position="1"/>
        <end position="234"/>
    </location>
</feature>
<sequence>MSEYDARLTDRVRTRGVLGPDDAARLLLPVADSLASVHGVAGAHGAVSPDAVLVDASGRATLVDSTRAVPLAAYAPPDPSQGLRAHPAADDVWAFGAVLRFVTTGEAPGQPAPPARDSGWLGPIIELALHPSPRERPTMADVADYLRPRGAAAPVAPRRSVSGSTMALVGGGVIAALALLGAFLLFSDQGDDEPDTAADDAVSAPRSTTQDPDDRPTATASAQPVDGDELEDFARDYIATASRDPDRGFQLLTREYQEQSPRYREVWSAIEDPEVLSVTSDAATLSVSYVYRYRLSGNGVRTEDVTLRLVEQDGQLLIAGASARQL</sequence>
<name>A0A4S8N009_9ACTN</name>
<protein>
    <recommendedName>
        <fullName evidence="3">Protein kinase domain-containing protein</fullName>
    </recommendedName>
</protein>
<evidence type="ECO:0000313" key="4">
    <source>
        <dbReference type="EMBL" id="THV08802.1"/>
    </source>
</evidence>
<keyword evidence="2" id="KW-0472">Membrane</keyword>
<feature type="transmembrane region" description="Helical" evidence="2">
    <location>
        <begin position="166"/>
        <end position="186"/>
    </location>
</feature>
<reference evidence="4 5" key="1">
    <citation type="journal article" date="2009" name="Int. J. Syst. Evol. Microbiol.">
        <title>Nocardioides caeni sp. nov., isolated from wastewater.</title>
        <authorList>
            <person name="Yoon J.H."/>
            <person name="Kang S.J."/>
            <person name="Park S."/>
            <person name="Kim W."/>
            <person name="Oh T.K."/>
        </authorList>
    </citation>
    <scope>NUCLEOTIDE SEQUENCE [LARGE SCALE GENOMIC DNA]</scope>
    <source>
        <strain evidence="4 5">DSM 23134</strain>
    </source>
</reference>
<dbReference type="Gene3D" id="1.10.510.10">
    <property type="entry name" value="Transferase(Phosphotransferase) domain 1"/>
    <property type="match status" value="1"/>
</dbReference>
<organism evidence="4 5">
    <name type="scientific">Nocardioides caeni</name>
    <dbReference type="NCBI Taxonomy" id="574700"/>
    <lineage>
        <taxon>Bacteria</taxon>
        <taxon>Bacillati</taxon>
        <taxon>Actinomycetota</taxon>
        <taxon>Actinomycetes</taxon>
        <taxon>Propionibacteriales</taxon>
        <taxon>Nocardioidaceae</taxon>
        <taxon>Nocardioides</taxon>
    </lineage>
</organism>
<keyword evidence="5" id="KW-1185">Reference proteome</keyword>
<proteinExistence type="predicted"/>
<dbReference type="GO" id="GO:0005524">
    <property type="term" value="F:ATP binding"/>
    <property type="evidence" value="ECO:0007669"/>
    <property type="project" value="InterPro"/>
</dbReference>
<dbReference type="RefSeq" id="WP_136564498.1">
    <property type="nucleotide sequence ID" value="NZ_BAABLS010000001.1"/>
</dbReference>
<dbReference type="SUPFAM" id="SSF56112">
    <property type="entry name" value="Protein kinase-like (PK-like)"/>
    <property type="match status" value="1"/>
</dbReference>
<accession>A0A4S8N009</accession>
<dbReference type="InterPro" id="IPR011009">
    <property type="entry name" value="Kinase-like_dom_sf"/>
</dbReference>
<dbReference type="Proteomes" id="UP000307087">
    <property type="component" value="Unassembled WGS sequence"/>
</dbReference>
<dbReference type="EMBL" id="STGW01000026">
    <property type="protein sequence ID" value="THV08802.1"/>
    <property type="molecule type" value="Genomic_DNA"/>
</dbReference>
<keyword evidence="2" id="KW-0812">Transmembrane</keyword>
<evidence type="ECO:0000313" key="5">
    <source>
        <dbReference type="Proteomes" id="UP000307087"/>
    </source>
</evidence>
<dbReference type="GO" id="GO:0004672">
    <property type="term" value="F:protein kinase activity"/>
    <property type="evidence" value="ECO:0007669"/>
    <property type="project" value="InterPro"/>
</dbReference>
<gene>
    <name evidence="4" type="ORF">E9934_19110</name>
</gene>
<dbReference type="PROSITE" id="PS50011">
    <property type="entry name" value="PROTEIN_KINASE_DOM"/>
    <property type="match status" value="1"/>
</dbReference>
<keyword evidence="2" id="KW-1133">Transmembrane helix</keyword>
<evidence type="ECO:0000259" key="3">
    <source>
        <dbReference type="PROSITE" id="PS50011"/>
    </source>
</evidence>
<dbReference type="OrthoDB" id="3777666at2"/>